<dbReference type="Proteomes" id="UP000228700">
    <property type="component" value="Unassembled WGS sequence"/>
</dbReference>
<evidence type="ECO:0000313" key="1">
    <source>
        <dbReference type="EMBL" id="PJE74485.1"/>
    </source>
</evidence>
<dbReference type="AlphaFoldDB" id="A0A2M8LCY0"/>
<name>A0A2M8LCY0_9BACT</name>
<accession>A0A2M8LCY0</accession>
<comment type="caution">
    <text evidence="1">The sequence shown here is derived from an EMBL/GenBank/DDBJ whole genome shotgun (WGS) entry which is preliminary data.</text>
</comment>
<sequence length="155" mass="17928">MKLSNLFRKKDENVTPKKLEPVWFPVWEDTDLLEKIRHSIYKSNPKSFQTEVSINLKLVEYSYSVEEETLKKIPLVSVGEIMSKFETVSPEEFSKLSPGEEFIPKIAKVENTVAIIGDMIDGFVIQIEEMEKHELPNTNELRKLLAQVVGNKKKF</sequence>
<proteinExistence type="predicted"/>
<protein>
    <submittedName>
        <fullName evidence="1">Uncharacterized protein</fullName>
    </submittedName>
</protein>
<evidence type="ECO:0000313" key="2">
    <source>
        <dbReference type="Proteomes" id="UP000228700"/>
    </source>
</evidence>
<reference evidence="2" key="1">
    <citation type="submission" date="2017-09" db="EMBL/GenBank/DDBJ databases">
        <title>Depth-based differentiation of microbial function through sediment-hosted aquifers and enrichment of novel symbionts in the deep terrestrial subsurface.</title>
        <authorList>
            <person name="Probst A.J."/>
            <person name="Ladd B."/>
            <person name="Jarett J.K."/>
            <person name="Geller-Mcgrath D.E."/>
            <person name="Sieber C.M.K."/>
            <person name="Emerson J.B."/>
            <person name="Anantharaman K."/>
            <person name="Thomas B.C."/>
            <person name="Malmstrom R."/>
            <person name="Stieglmeier M."/>
            <person name="Klingl A."/>
            <person name="Woyke T."/>
            <person name="Ryan C.M."/>
            <person name="Banfield J.F."/>
        </authorList>
    </citation>
    <scope>NUCLEOTIDE SEQUENCE [LARGE SCALE GENOMIC DNA]</scope>
</reference>
<gene>
    <name evidence="1" type="ORF">COV01_00405</name>
</gene>
<dbReference type="EMBL" id="PFEQ01000001">
    <property type="protein sequence ID" value="PJE74485.1"/>
    <property type="molecule type" value="Genomic_DNA"/>
</dbReference>
<organism evidence="1 2">
    <name type="scientific">Candidatus Taylorbacteria bacterium CG10_big_fil_rev_8_21_14_0_10_41_48</name>
    <dbReference type="NCBI Taxonomy" id="1975024"/>
    <lineage>
        <taxon>Bacteria</taxon>
        <taxon>Candidatus Tayloriibacteriota</taxon>
    </lineage>
</organism>